<feature type="region of interest" description="Disordered" evidence="3">
    <location>
        <begin position="373"/>
        <end position="445"/>
    </location>
</feature>
<dbReference type="GO" id="GO:0005737">
    <property type="term" value="C:cytoplasm"/>
    <property type="evidence" value="ECO:0007669"/>
    <property type="project" value="TreeGrafter"/>
</dbReference>
<feature type="compositionally biased region" description="Polar residues" evidence="3">
    <location>
        <begin position="466"/>
        <end position="478"/>
    </location>
</feature>
<organism evidence="4 5">
    <name type="scientific">Calicophoron daubneyi</name>
    <name type="common">Rumen fluke</name>
    <name type="synonym">Paramphistomum daubneyi</name>
    <dbReference type="NCBI Taxonomy" id="300641"/>
    <lineage>
        <taxon>Eukaryota</taxon>
        <taxon>Metazoa</taxon>
        <taxon>Spiralia</taxon>
        <taxon>Lophotrochozoa</taxon>
        <taxon>Platyhelminthes</taxon>
        <taxon>Trematoda</taxon>
        <taxon>Digenea</taxon>
        <taxon>Plagiorchiida</taxon>
        <taxon>Pronocephalata</taxon>
        <taxon>Paramphistomoidea</taxon>
        <taxon>Paramphistomidae</taxon>
        <taxon>Calicophoron</taxon>
    </lineage>
</organism>
<feature type="compositionally biased region" description="Basic and acidic residues" evidence="3">
    <location>
        <begin position="540"/>
        <end position="551"/>
    </location>
</feature>
<proteinExistence type="predicted"/>
<dbReference type="InterPro" id="IPR051226">
    <property type="entry name" value="PP1_Regulatory_Subunit"/>
</dbReference>
<feature type="repeat" description="ANK" evidence="2">
    <location>
        <begin position="233"/>
        <end position="265"/>
    </location>
</feature>
<dbReference type="Proteomes" id="UP001497525">
    <property type="component" value="Unassembled WGS sequence"/>
</dbReference>
<feature type="region of interest" description="Disordered" evidence="3">
    <location>
        <begin position="464"/>
        <end position="591"/>
    </location>
</feature>
<dbReference type="PROSITE" id="PS50088">
    <property type="entry name" value="ANK_REPEAT"/>
    <property type="match status" value="4"/>
</dbReference>
<dbReference type="PANTHER" id="PTHR24179:SF29">
    <property type="entry name" value="LD46604P"/>
    <property type="match status" value="1"/>
</dbReference>
<feature type="compositionally biased region" description="Polar residues" evidence="3">
    <location>
        <begin position="492"/>
        <end position="503"/>
    </location>
</feature>
<feature type="repeat" description="ANK" evidence="2">
    <location>
        <begin position="266"/>
        <end position="298"/>
    </location>
</feature>
<dbReference type="PANTHER" id="PTHR24179">
    <property type="entry name" value="PROTEIN PHOSPHATASE 1 REGULATORY SUBUNIT 12"/>
    <property type="match status" value="1"/>
</dbReference>
<dbReference type="SMART" id="SM00248">
    <property type="entry name" value="ANK"/>
    <property type="match status" value="5"/>
</dbReference>
<feature type="compositionally biased region" description="Basic and acidic residues" evidence="3">
    <location>
        <begin position="512"/>
        <end position="526"/>
    </location>
</feature>
<sequence length="601" mass="67654">MPVKSKTLDYNLMEGVTKMPQAKIDLRRLEAARANREIQLQKWREYDERMTRQTGAYSDAEDTAEDRLVKFQNKQVLLDAALRDDIDEVRRILEKGVDPNLAKDDGLTALHQACINNSPEMCELLLKYGANVNSRDADQWTPLHAAATCAYINICKLLLNHGADILAINVDGSIPYDIADDEETSNFLIDEITKRGITPADVEAARSEPERRMLDDIMQIYNNHGDLSTLDSQGAAPIHIAAACGYQEAANLLLQIGVDPDLRDKDDWTPAHVAVCWGQIEVVQILVAYGADLTKTTPEGQTTFELCDSDDLQIQVWDIWNKREALMDAVREDRGIRASRAWDRRRSISFVHRSSMREKSNLSKREIMQEKEMAEYSSTTAAEADSPEDRQSVEAEKKKDSPSTENGRIIVIKGSKRDGGETEHNENEYEPRAESPPPLYPCSALDNTILRPGKVIGVKSYRDDQNSMNQHDGNSDESSLVFEGNREPERWNSPSNSTDSQRLGSPKLRHLHVSDSRRSTGRRKEISTPTKRSPNTDYSNHMEESSQRPPEEITQSEPELLSPYSLATSTQQKSSISRSYREDRRGPSGVFGHCCTNCNIS</sequence>
<dbReference type="SUPFAM" id="SSF48403">
    <property type="entry name" value="Ankyrin repeat"/>
    <property type="match status" value="1"/>
</dbReference>
<evidence type="ECO:0000313" key="5">
    <source>
        <dbReference type="Proteomes" id="UP001497525"/>
    </source>
</evidence>
<dbReference type="GO" id="GO:0019208">
    <property type="term" value="F:phosphatase regulator activity"/>
    <property type="evidence" value="ECO:0007669"/>
    <property type="project" value="TreeGrafter"/>
</dbReference>
<dbReference type="Gene3D" id="1.25.40.20">
    <property type="entry name" value="Ankyrin repeat-containing domain"/>
    <property type="match status" value="2"/>
</dbReference>
<feature type="compositionally biased region" description="Basic and acidic residues" evidence="3">
    <location>
        <begin position="387"/>
        <end position="402"/>
    </location>
</feature>
<dbReference type="AlphaFoldDB" id="A0AAV2TCE3"/>
<feature type="repeat" description="ANK" evidence="2">
    <location>
        <begin position="105"/>
        <end position="137"/>
    </location>
</feature>
<feature type="compositionally biased region" description="Polar residues" evidence="3">
    <location>
        <begin position="527"/>
        <end position="539"/>
    </location>
</feature>
<evidence type="ECO:0008006" key="6">
    <source>
        <dbReference type="Google" id="ProtNLM"/>
    </source>
</evidence>
<protein>
    <recommendedName>
        <fullName evidence="6">Protein phosphatase 1 regulatory subunit 16A</fullName>
    </recommendedName>
</protein>
<gene>
    <name evidence="4" type="ORF">CDAUBV1_LOCUS9111</name>
</gene>
<dbReference type="GO" id="GO:0004857">
    <property type="term" value="F:enzyme inhibitor activity"/>
    <property type="evidence" value="ECO:0007669"/>
    <property type="project" value="TreeGrafter"/>
</dbReference>
<feature type="compositionally biased region" description="Basic and acidic residues" evidence="3">
    <location>
        <begin position="415"/>
        <end position="433"/>
    </location>
</feature>
<evidence type="ECO:0000256" key="3">
    <source>
        <dbReference type="SAM" id="MobiDB-lite"/>
    </source>
</evidence>
<name>A0AAV2TCE3_CALDB</name>
<evidence type="ECO:0000313" key="4">
    <source>
        <dbReference type="EMBL" id="CAL5135038.1"/>
    </source>
</evidence>
<evidence type="ECO:0000256" key="1">
    <source>
        <dbReference type="ARBA" id="ARBA00022737"/>
    </source>
</evidence>
<evidence type="ECO:0000256" key="2">
    <source>
        <dbReference type="PROSITE-ProRule" id="PRU00023"/>
    </source>
</evidence>
<dbReference type="EMBL" id="CAXLJL010000245">
    <property type="protein sequence ID" value="CAL5135038.1"/>
    <property type="molecule type" value="Genomic_DNA"/>
</dbReference>
<dbReference type="PROSITE" id="PS50297">
    <property type="entry name" value="ANK_REP_REGION"/>
    <property type="match status" value="4"/>
</dbReference>
<dbReference type="Pfam" id="PF12796">
    <property type="entry name" value="Ank_2"/>
    <property type="match status" value="2"/>
</dbReference>
<dbReference type="InterPro" id="IPR036770">
    <property type="entry name" value="Ankyrin_rpt-contain_sf"/>
</dbReference>
<comment type="caution">
    <text evidence="4">The sequence shown here is derived from an EMBL/GenBank/DDBJ whole genome shotgun (WGS) entry which is preliminary data.</text>
</comment>
<feature type="repeat" description="ANK" evidence="2">
    <location>
        <begin position="138"/>
        <end position="170"/>
    </location>
</feature>
<feature type="compositionally biased region" description="Polar residues" evidence="3">
    <location>
        <begin position="565"/>
        <end position="578"/>
    </location>
</feature>
<accession>A0AAV2TCE3</accession>
<keyword evidence="2" id="KW-0040">ANK repeat</keyword>
<keyword evidence="1" id="KW-0677">Repeat</keyword>
<reference evidence="4" key="1">
    <citation type="submission" date="2024-06" db="EMBL/GenBank/DDBJ databases">
        <authorList>
            <person name="Liu X."/>
            <person name="Lenzi L."/>
            <person name="Haldenby T S."/>
            <person name="Uol C."/>
        </authorList>
    </citation>
    <scope>NUCLEOTIDE SEQUENCE</scope>
</reference>
<dbReference type="InterPro" id="IPR002110">
    <property type="entry name" value="Ankyrin_rpt"/>
</dbReference>